<proteinExistence type="predicted"/>
<feature type="compositionally biased region" description="Low complexity" evidence="1">
    <location>
        <begin position="12"/>
        <end position="32"/>
    </location>
</feature>
<keyword evidence="2" id="KW-0812">Transmembrane</keyword>
<reference evidence="4" key="1">
    <citation type="submission" date="2017-07" db="EMBL/GenBank/DDBJ databases">
        <title>Brachybacterium sp. VR2415.</title>
        <authorList>
            <person name="Tak E.J."/>
            <person name="Bae J.-W."/>
        </authorList>
    </citation>
    <scope>NUCLEOTIDE SEQUENCE [LARGE SCALE GENOMIC DNA]</scope>
    <source>
        <strain evidence="4">VR2415</strain>
    </source>
</reference>
<organism evidence="3 4">
    <name type="scientific">Brachybacterium avium</name>
    <dbReference type="NCBI Taxonomy" id="2017485"/>
    <lineage>
        <taxon>Bacteria</taxon>
        <taxon>Bacillati</taxon>
        <taxon>Actinomycetota</taxon>
        <taxon>Actinomycetes</taxon>
        <taxon>Micrococcales</taxon>
        <taxon>Dermabacteraceae</taxon>
        <taxon>Brachybacterium</taxon>
    </lineage>
</organism>
<feature type="region of interest" description="Disordered" evidence="1">
    <location>
        <begin position="1"/>
        <end position="34"/>
    </location>
</feature>
<keyword evidence="2" id="KW-0472">Membrane</keyword>
<feature type="transmembrane region" description="Helical" evidence="2">
    <location>
        <begin position="42"/>
        <end position="66"/>
    </location>
</feature>
<evidence type="ECO:0000313" key="4">
    <source>
        <dbReference type="Proteomes" id="UP000198398"/>
    </source>
</evidence>
<dbReference type="KEGG" id="brv:CFK39_06340"/>
<keyword evidence="2" id="KW-1133">Transmembrane helix</keyword>
<accession>A0A220UCR4</accession>
<dbReference type="AlphaFoldDB" id="A0A220UCR4"/>
<protein>
    <submittedName>
        <fullName evidence="3">Uncharacterized protein</fullName>
    </submittedName>
</protein>
<dbReference type="Proteomes" id="UP000198398">
    <property type="component" value="Chromosome"/>
</dbReference>
<dbReference type="RefSeq" id="WP_089064754.1">
    <property type="nucleotide sequence ID" value="NZ_CP022316.1"/>
</dbReference>
<gene>
    <name evidence="3" type="ORF">CFK39_06340</name>
</gene>
<dbReference type="EMBL" id="CP022316">
    <property type="protein sequence ID" value="ASK65513.1"/>
    <property type="molecule type" value="Genomic_DNA"/>
</dbReference>
<name>A0A220UCR4_9MICO</name>
<evidence type="ECO:0000256" key="1">
    <source>
        <dbReference type="SAM" id="MobiDB-lite"/>
    </source>
</evidence>
<sequence>MSPTAPHSRDLVTAVAGRRARTRGTSPRRPGASTRRRIAERLLVAALTALVLTVVLSQMGGTYAYWSEEATVDAGTLTTGTAALTAHGEPGPVSGLKPGEEGLLPGDEVPWTVTLENTGDVRLEISVTATGTIAGVTQPVDVVLDDADSALLLEPGTEASRTLSLIVIAPDSLLPGETMDITLLFEGVQR</sequence>
<keyword evidence="4" id="KW-1185">Reference proteome</keyword>
<evidence type="ECO:0000256" key="2">
    <source>
        <dbReference type="SAM" id="Phobius"/>
    </source>
</evidence>
<evidence type="ECO:0000313" key="3">
    <source>
        <dbReference type="EMBL" id="ASK65513.1"/>
    </source>
</evidence>